<keyword evidence="2" id="KW-1185">Reference proteome</keyword>
<sequence>MVVAHEQLPLLFSGGNTQPRKKRVNRNLNASDSGLHHTISLMYDGGRHIGFRTSFENKLAAPTVQSHTKKKN</sequence>
<organism evidence="1 2">
    <name type="scientific">Dreissena polymorpha</name>
    <name type="common">Zebra mussel</name>
    <name type="synonym">Mytilus polymorpha</name>
    <dbReference type="NCBI Taxonomy" id="45954"/>
    <lineage>
        <taxon>Eukaryota</taxon>
        <taxon>Metazoa</taxon>
        <taxon>Spiralia</taxon>
        <taxon>Lophotrochozoa</taxon>
        <taxon>Mollusca</taxon>
        <taxon>Bivalvia</taxon>
        <taxon>Autobranchia</taxon>
        <taxon>Heteroconchia</taxon>
        <taxon>Euheterodonta</taxon>
        <taxon>Imparidentia</taxon>
        <taxon>Neoheterodontei</taxon>
        <taxon>Myida</taxon>
        <taxon>Dreissenoidea</taxon>
        <taxon>Dreissenidae</taxon>
        <taxon>Dreissena</taxon>
    </lineage>
</organism>
<evidence type="ECO:0000313" key="2">
    <source>
        <dbReference type="Proteomes" id="UP000828390"/>
    </source>
</evidence>
<reference evidence="1" key="1">
    <citation type="journal article" date="2019" name="bioRxiv">
        <title>The Genome of the Zebra Mussel, Dreissena polymorpha: A Resource for Invasive Species Research.</title>
        <authorList>
            <person name="McCartney M.A."/>
            <person name="Auch B."/>
            <person name="Kono T."/>
            <person name="Mallez S."/>
            <person name="Zhang Y."/>
            <person name="Obille A."/>
            <person name="Becker A."/>
            <person name="Abrahante J.E."/>
            <person name="Garbe J."/>
            <person name="Badalamenti J.P."/>
            <person name="Herman A."/>
            <person name="Mangelson H."/>
            <person name="Liachko I."/>
            <person name="Sullivan S."/>
            <person name="Sone E.D."/>
            <person name="Koren S."/>
            <person name="Silverstein K.A.T."/>
            <person name="Beckman K.B."/>
            <person name="Gohl D.M."/>
        </authorList>
    </citation>
    <scope>NUCLEOTIDE SEQUENCE</scope>
    <source>
        <strain evidence="1">Duluth1</strain>
        <tissue evidence="1">Whole animal</tissue>
    </source>
</reference>
<name>A0A9D3YW80_DREPO</name>
<dbReference type="AlphaFoldDB" id="A0A9D3YW80"/>
<dbReference type="EMBL" id="JAIWYP010000014">
    <property type="protein sequence ID" value="KAH3708503.1"/>
    <property type="molecule type" value="Genomic_DNA"/>
</dbReference>
<evidence type="ECO:0000313" key="1">
    <source>
        <dbReference type="EMBL" id="KAH3708503.1"/>
    </source>
</evidence>
<dbReference type="Proteomes" id="UP000828390">
    <property type="component" value="Unassembled WGS sequence"/>
</dbReference>
<accession>A0A9D3YW80</accession>
<reference evidence="1" key="2">
    <citation type="submission" date="2020-11" db="EMBL/GenBank/DDBJ databases">
        <authorList>
            <person name="McCartney M.A."/>
            <person name="Auch B."/>
            <person name="Kono T."/>
            <person name="Mallez S."/>
            <person name="Becker A."/>
            <person name="Gohl D.M."/>
            <person name="Silverstein K.A.T."/>
            <person name="Koren S."/>
            <person name="Bechman K.B."/>
            <person name="Herman A."/>
            <person name="Abrahante J.E."/>
            <person name="Garbe J."/>
        </authorList>
    </citation>
    <scope>NUCLEOTIDE SEQUENCE</scope>
    <source>
        <strain evidence="1">Duluth1</strain>
        <tissue evidence="1">Whole animal</tissue>
    </source>
</reference>
<proteinExistence type="predicted"/>
<protein>
    <submittedName>
        <fullName evidence="1">Uncharacterized protein</fullName>
    </submittedName>
</protein>
<comment type="caution">
    <text evidence="1">The sequence shown here is derived from an EMBL/GenBank/DDBJ whole genome shotgun (WGS) entry which is preliminary data.</text>
</comment>
<gene>
    <name evidence="1" type="ORF">DPMN_067955</name>
</gene>